<protein>
    <submittedName>
        <fullName evidence="1">Uncharacterized protein</fullName>
    </submittedName>
</protein>
<dbReference type="AlphaFoldDB" id="A0A7C9EG25"/>
<reference evidence="1" key="1">
    <citation type="journal article" date="2013" name="J. Plant Res.">
        <title>Effect of fungi and light on seed germination of three Opuntia species from semiarid lands of central Mexico.</title>
        <authorList>
            <person name="Delgado-Sanchez P."/>
            <person name="Jimenez-Bremont J.F."/>
            <person name="Guerrero-Gonzalez Mde L."/>
            <person name="Flores J."/>
        </authorList>
    </citation>
    <scope>NUCLEOTIDE SEQUENCE</scope>
    <source>
        <tissue evidence="1">Cladode</tissue>
    </source>
</reference>
<dbReference type="EMBL" id="GISG01220916">
    <property type="protein sequence ID" value="MBA4663627.1"/>
    <property type="molecule type" value="Transcribed_RNA"/>
</dbReference>
<proteinExistence type="predicted"/>
<reference evidence="1" key="2">
    <citation type="submission" date="2020-07" db="EMBL/GenBank/DDBJ databases">
        <authorList>
            <person name="Vera ALvarez R."/>
            <person name="Arias-Moreno D.M."/>
            <person name="Jimenez-Jacinto V."/>
            <person name="Jimenez-Bremont J.F."/>
            <person name="Swaminathan K."/>
            <person name="Moose S.P."/>
            <person name="Guerrero-Gonzalez M.L."/>
            <person name="Marino-Ramirez L."/>
            <person name="Landsman D."/>
            <person name="Rodriguez-Kessler M."/>
            <person name="Delgado-Sanchez P."/>
        </authorList>
    </citation>
    <scope>NUCLEOTIDE SEQUENCE</scope>
    <source>
        <tissue evidence="1">Cladode</tissue>
    </source>
</reference>
<accession>A0A7C9EG25</accession>
<organism evidence="1">
    <name type="scientific">Opuntia streptacantha</name>
    <name type="common">Prickly pear cactus</name>
    <name type="synonym">Opuntia cardona</name>
    <dbReference type="NCBI Taxonomy" id="393608"/>
    <lineage>
        <taxon>Eukaryota</taxon>
        <taxon>Viridiplantae</taxon>
        <taxon>Streptophyta</taxon>
        <taxon>Embryophyta</taxon>
        <taxon>Tracheophyta</taxon>
        <taxon>Spermatophyta</taxon>
        <taxon>Magnoliopsida</taxon>
        <taxon>eudicotyledons</taxon>
        <taxon>Gunneridae</taxon>
        <taxon>Pentapetalae</taxon>
        <taxon>Caryophyllales</taxon>
        <taxon>Cactineae</taxon>
        <taxon>Cactaceae</taxon>
        <taxon>Opuntioideae</taxon>
        <taxon>Opuntia</taxon>
    </lineage>
</organism>
<name>A0A7C9EG25_OPUST</name>
<dbReference type="EMBL" id="GISG01220914">
    <property type="protein sequence ID" value="MBA4663625.1"/>
    <property type="molecule type" value="Transcribed_RNA"/>
</dbReference>
<sequence length="102" mass="11793">MIKYEVIIHWRFDPKRLIHSQKLNQLTLSIFSNPSCVRICLHWVRQAKLISMDVINYRINPGGSVSTSLSCTTCIRFFKCWSLSTHVIGKNSAHPFKLLSQC</sequence>
<evidence type="ECO:0000313" key="1">
    <source>
        <dbReference type="EMBL" id="MBA4663625.1"/>
    </source>
</evidence>